<dbReference type="GO" id="GO:0005737">
    <property type="term" value="C:cytoplasm"/>
    <property type="evidence" value="ECO:0007669"/>
    <property type="project" value="TreeGrafter"/>
</dbReference>
<dbReference type="Proteomes" id="UP000319712">
    <property type="component" value="Unassembled WGS sequence"/>
</dbReference>
<dbReference type="InterPro" id="IPR024757">
    <property type="entry name" value="FtsZ_C"/>
</dbReference>
<gene>
    <name evidence="6" type="ORF">SAMN06264867_101473</name>
</gene>
<dbReference type="InterPro" id="IPR018316">
    <property type="entry name" value="Tubulin/FtsZ_2-layer-sand-dom"/>
</dbReference>
<dbReference type="GO" id="GO:0003924">
    <property type="term" value="F:GTPase activity"/>
    <property type="evidence" value="ECO:0007669"/>
    <property type="project" value="InterPro"/>
</dbReference>
<dbReference type="OrthoDB" id="331156at2157"/>
<dbReference type="InterPro" id="IPR045061">
    <property type="entry name" value="FtsZ/CetZ"/>
</dbReference>
<dbReference type="SUPFAM" id="SSF55307">
    <property type="entry name" value="Tubulin C-terminal domain-like"/>
    <property type="match status" value="1"/>
</dbReference>
<feature type="domain" description="Tubulin/FtsZ 2-layer sandwich" evidence="5">
    <location>
        <begin position="152"/>
        <end position="272"/>
    </location>
</feature>
<proteinExistence type="predicted"/>
<name>A0A521AYT5_9EURY</name>
<dbReference type="InterPro" id="IPR008280">
    <property type="entry name" value="Tub_FtsZ_C"/>
</dbReference>
<evidence type="ECO:0000313" key="7">
    <source>
        <dbReference type="Proteomes" id="UP000319712"/>
    </source>
</evidence>
<evidence type="ECO:0000256" key="2">
    <source>
        <dbReference type="ARBA" id="ARBA00022741"/>
    </source>
</evidence>
<evidence type="ECO:0000256" key="1">
    <source>
        <dbReference type="ARBA" id="ARBA00022490"/>
    </source>
</evidence>
<dbReference type="PANTHER" id="PTHR30314">
    <property type="entry name" value="CELL DIVISION PROTEIN FTSZ-RELATED"/>
    <property type="match status" value="1"/>
</dbReference>
<evidence type="ECO:0000313" key="6">
    <source>
        <dbReference type="EMBL" id="SMO39994.1"/>
    </source>
</evidence>
<dbReference type="SMART" id="SM00865">
    <property type="entry name" value="Tubulin_C"/>
    <property type="match status" value="1"/>
</dbReference>
<keyword evidence="4" id="KW-0131">Cell cycle</keyword>
<evidence type="ECO:0000259" key="5">
    <source>
        <dbReference type="SMART" id="SM00865"/>
    </source>
</evidence>
<dbReference type="Pfam" id="PF12327">
    <property type="entry name" value="FtsZ_C"/>
    <property type="match status" value="1"/>
</dbReference>
<keyword evidence="2" id="KW-0547">Nucleotide-binding</keyword>
<sequence length="308" mass="30321">MVSSEDLRRRADALDGSVVVCGVGGDAAVPNGAFPGARVTTVRELVAGRDADPGEGDDAGGNTVGSAPDDAAGVAAVLVAADPPLETDRVLDALAGLADLDAFVVAVAPAGVDPESLAAVRRRTDATLIAGDGGPAAAIRTFLEAVQRPGFVNLDLADARTALSTGVAAVGTGTVAQRGDVDDAPAVAVDAAFGRLPAGIDPAGASAVLVDVVVDPETSIAAATDAIAAVRERVGTDANVIWGGAVDESAEGEIAVRIVVADVGYAPPRSGGDPCPRCGTPLSAYAFGARETLSCDGCGYSGIPVGRD</sequence>
<keyword evidence="4" id="KW-0717">Septation</keyword>
<evidence type="ECO:0000256" key="3">
    <source>
        <dbReference type="ARBA" id="ARBA00023134"/>
    </source>
</evidence>
<dbReference type="RefSeq" id="WP_142985380.1">
    <property type="nucleotide sequence ID" value="NZ_FXTD01000001.1"/>
</dbReference>
<accession>A0A521AYT5</accession>
<evidence type="ECO:0000256" key="4">
    <source>
        <dbReference type="ARBA" id="ARBA00023210"/>
    </source>
</evidence>
<keyword evidence="3" id="KW-0342">GTP-binding</keyword>
<keyword evidence="7" id="KW-1185">Reference proteome</keyword>
<keyword evidence="4" id="KW-0132">Cell division</keyword>
<dbReference type="PANTHER" id="PTHR30314:SF3">
    <property type="entry name" value="MITOCHONDRIAL DIVISION PROTEIN FSZA"/>
    <property type="match status" value="1"/>
</dbReference>
<reference evidence="6 7" key="1">
    <citation type="submission" date="2017-05" db="EMBL/GenBank/DDBJ databases">
        <authorList>
            <person name="Varghese N."/>
            <person name="Submissions S."/>
        </authorList>
    </citation>
    <scope>NUCLEOTIDE SEQUENCE [LARGE SCALE GENOMIC DNA]</scope>
    <source>
        <strain evidence="6 7">DSM 19504</strain>
    </source>
</reference>
<protein>
    <submittedName>
        <fullName evidence="6">FtsZ family, C-terminal domain</fullName>
    </submittedName>
</protein>
<organism evidence="6 7">
    <name type="scientific">Halorubrum cibi</name>
    <dbReference type="NCBI Taxonomy" id="413815"/>
    <lineage>
        <taxon>Archaea</taxon>
        <taxon>Methanobacteriati</taxon>
        <taxon>Methanobacteriota</taxon>
        <taxon>Stenosarchaea group</taxon>
        <taxon>Halobacteria</taxon>
        <taxon>Halobacteriales</taxon>
        <taxon>Haloferacaceae</taxon>
        <taxon>Halorubrum</taxon>
    </lineage>
</organism>
<dbReference type="GO" id="GO:0005525">
    <property type="term" value="F:GTP binding"/>
    <property type="evidence" value="ECO:0007669"/>
    <property type="project" value="UniProtKB-KW"/>
</dbReference>
<keyword evidence="1" id="KW-0963">Cytoplasm</keyword>
<dbReference type="GO" id="GO:0051301">
    <property type="term" value="P:cell division"/>
    <property type="evidence" value="ECO:0007669"/>
    <property type="project" value="TreeGrafter"/>
</dbReference>
<dbReference type="Gene3D" id="3.30.1330.20">
    <property type="entry name" value="Tubulin/FtsZ, C-terminal domain"/>
    <property type="match status" value="1"/>
</dbReference>
<dbReference type="AlphaFoldDB" id="A0A521AYT5"/>
<dbReference type="EMBL" id="FXTD01000001">
    <property type="protein sequence ID" value="SMO39994.1"/>
    <property type="molecule type" value="Genomic_DNA"/>
</dbReference>
<dbReference type="GO" id="GO:0032153">
    <property type="term" value="C:cell division site"/>
    <property type="evidence" value="ECO:0007669"/>
    <property type="project" value="TreeGrafter"/>
</dbReference>
<dbReference type="InterPro" id="IPR037103">
    <property type="entry name" value="Tubulin/FtsZ-like_C"/>
</dbReference>